<proteinExistence type="predicted"/>
<evidence type="ECO:0000313" key="5">
    <source>
        <dbReference type="Proteomes" id="UP000766336"/>
    </source>
</evidence>
<dbReference type="InterPro" id="IPR040079">
    <property type="entry name" value="Glutathione_S-Trfase"/>
</dbReference>
<evidence type="ECO:0000259" key="3">
    <source>
        <dbReference type="PROSITE" id="PS50405"/>
    </source>
</evidence>
<dbReference type="EMBL" id="JAHCDA010000002">
    <property type="protein sequence ID" value="MBS7811536.1"/>
    <property type="molecule type" value="Genomic_DNA"/>
</dbReference>
<dbReference type="InterPro" id="IPR010987">
    <property type="entry name" value="Glutathione-S-Trfase_C-like"/>
</dbReference>
<dbReference type="SUPFAM" id="SSF47616">
    <property type="entry name" value="GST C-terminal domain-like"/>
    <property type="match status" value="1"/>
</dbReference>
<comment type="caution">
    <text evidence="4">The sequence shown here is derived from an EMBL/GenBank/DDBJ whole genome shotgun (WGS) entry which is preliminary data.</text>
</comment>
<protein>
    <submittedName>
        <fullName evidence="4">Glutathione S-transferase family protein</fullName>
    </submittedName>
</protein>
<dbReference type="CDD" id="cd00570">
    <property type="entry name" value="GST_N_family"/>
    <property type="match status" value="1"/>
</dbReference>
<dbReference type="PANTHER" id="PTHR43969">
    <property type="entry name" value="GLUTATHIONE S TRANSFERASE D10, ISOFORM A-RELATED"/>
    <property type="match status" value="1"/>
</dbReference>
<dbReference type="RefSeq" id="WP_213670206.1">
    <property type="nucleotide sequence ID" value="NZ_JAHCDA010000002.1"/>
</dbReference>
<feature type="domain" description="GST C-terminal" evidence="3">
    <location>
        <begin position="84"/>
        <end position="217"/>
    </location>
</feature>
<dbReference type="CDD" id="cd00299">
    <property type="entry name" value="GST_C_family"/>
    <property type="match status" value="1"/>
</dbReference>
<feature type="domain" description="GST N-terminal" evidence="2">
    <location>
        <begin position="1"/>
        <end position="79"/>
    </location>
</feature>
<comment type="subunit">
    <text evidence="1">Homodimer.</text>
</comment>
<evidence type="ECO:0000256" key="1">
    <source>
        <dbReference type="ARBA" id="ARBA00011738"/>
    </source>
</evidence>
<dbReference type="PROSITE" id="PS50405">
    <property type="entry name" value="GST_CTER"/>
    <property type="match status" value="1"/>
</dbReference>
<accession>A0ABS5QCX8</accession>
<dbReference type="InterPro" id="IPR036249">
    <property type="entry name" value="Thioredoxin-like_sf"/>
</dbReference>
<evidence type="ECO:0000259" key="2">
    <source>
        <dbReference type="PROSITE" id="PS50404"/>
    </source>
</evidence>
<dbReference type="PROSITE" id="PS50404">
    <property type="entry name" value="GST_NTER"/>
    <property type="match status" value="1"/>
</dbReference>
<reference evidence="4 5" key="1">
    <citation type="submission" date="2021-05" db="EMBL/GenBank/DDBJ databases">
        <title>Roseococcus sp. XZZS9, whole genome shotgun sequencing project.</title>
        <authorList>
            <person name="Zhao G."/>
            <person name="Shen L."/>
        </authorList>
    </citation>
    <scope>NUCLEOTIDE SEQUENCE [LARGE SCALE GENOMIC DNA]</scope>
    <source>
        <strain evidence="4 5">XZZS9</strain>
    </source>
</reference>
<evidence type="ECO:0000313" key="4">
    <source>
        <dbReference type="EMBL" id="MBS7811536.1"/>
    </source>
</evidence>
<keyword evidence="5" id="KW-1185">Reference proteome</keyword>
<dbReference type="Gene3D" id="1.20.1050.10">
    <property type="match status" value="1"/>
</dbReference>
<name>A0ABS5QCX8_9PROT</name>
<sequence>MRILYHLPLSPFSRKVRLALTEKRIPFELRVERVWERRPEFLAMNPACTVPVLVEENGLVLAESYAICEYLDEAYPDVPLFGRTLSERAEVRRLLGWFDNHFGQQVYRNLLWERHMKRQLGHGNPDGAAIRAGYANLKTHMEVIGWLAERRTWLAGPHLSLADFAAAAHLSALDYANDIDWSLNTAARDWYSRVKSRPSFRTLLVDRVTGMEPPAHYADLDF</sequence>
<dbReference type="InterPro" id="IPR036282">
    <property type="entry name" value="Glutathione-S-Trfase_C_sf"/>
</dbReference>
<dbReference type="Gene3D" id="3.40.30.10">
    <property type="entry name" value="Glutaredoxin"/>
    <property type="match status" value="1"/>
</dbReference>
<dbReference type="SUPFAM" id="SSF52833">
    <property type="entry name" value="Thioredoxin-like"/>
    <property type="match status" value="1"/>
</dbReference>
<dbReference type="Proteomes" id="UP000766336">
    <property type="component" value="Unassembled WGS sequence"/>
</dbReference>
<dbReference type="PANTHER" id="PTHR43969:SF9">
    <property type="entry name" value="GLUTATHIONE S TRANSFERASE D10, ISOFORM A-RELATED"/>
    <property type="match status" value="1"/>
</dbReference>
<dbReference type="SFLD" id="SFLDS00019">
    <property type="entry name" value="Glutathione_Transferase_(cytos"/>
    <property type="match status" value="1"/>
</dbReference>
<organism evidence="4 5">
    <name type="scientific">Roseococcus pinisoli</name>
    <dbReference type="NCBI Taxonomy" id="2835040"/>
    <lineage>
        <taxon>Bacteria</taxon>
        <taxon>Pseudomonadati</taxon>
        <taxon>Pseudomonadota</taxon>
        <taxon>Alphaproteobacteria</taxon>
        <taxon>Acetobacterales</taxon>
        <taxon>Roseomonadaceae</taxon>
        <taxon>Roseococcus</taxon>
    </lineage>
</organism>
<gene>
    <name evidence="4" type="ORF">KHU32_11360</name>
</gene>
<dbReference type="InterPro" id="IPR004045">
    <property type="entry name" value="Glutathione_S-Trfase_N"/>
</dbReference>
<dbReference type="Pfam" id="PF13417">
    <property type="entry name" value="GST_N_3"/>
    <property type="match status" value="1"/>
</dbReference>
<dbReference type="SFLD" id="SFLDG00358">
    <property type="entry name" value="Main_(cytGST)"/>
    <property type="match status" value="1"/>
</dbReference>